<dbReference type="EMBL" id="CP049866">
    <property type="protein sequence ID" value="QIK74575.1"/>
    <property type="molecule type" value="Genomic_DNA"/>
</dbReference>
<dbReference type="InterPro" id="IPR058245">
    <property type="entry name" value="NreC/VraR/RcsB-like_REC"/>
</dbReference>
<feature type="domain" description="Response regulatory" evidence="5">
    <location>
        <begin position="9"/>
        <end position="123"/>
    </location>
</feature>
<evidence type="ECO:0000259" key="4">
    <source>
        <dbReference type="PROSITE" id="PS50043"/>
    </source>
</evidence>
<evidence type="ECO:0000313" key="6">
    <source>
        <dbReference type="EMBL" id="QIK74575.1"/>
    </source>
</evidence>
<dbReference type="KEGG" id="npi:G7071_03155"/>
<dbReference type="SUPFAM" id="SSF52172">
    <property type="entry name" value="CheY-like"/>
    <property type="match status" value="1"/>
</dbReference>
<dbReference type="Gene3D" id="3.40.50.2300">
    <property type="match status" value="1"/>
</dbReference>
<reference evidence="6 7" key="1">
    <citation type="submission" date="2020-03" db="EMBL/GenBank/DDBJ databases">
        <title>Nocardioides sp. nov., isolated from fish.</title>
        <authorList>
            <person name="Hyun D.-W."/>
            <person name="Bae J.-W."/>
        </authorList>
    </citation>
    <scope>NUCLEOTIDE SEQUENCE [LARGE SCALE GENOMIC DNA]</scope>
    <source>
        <strain evidence="6 7">HDW12A</strain>
    </source>
</reference>
<dbReference type="SMART" id="SM00421">
    <property type="entry name" value="HTH_LUXR"/>
    <property type="match status" value="1"/>
</dbReference>
<dbReference type="PRINTS" id="PR00038">
    <property type="entry name" value="HTHLUXR"/>
</dbReference>
<dbReference type="SUPFAM" id="SSF46894">
    <property type="entry name" value="C-terminal effector domain of the bipartite response regulators"/>
    <property type="match status" value="1"/>
</dbReference>
<keyword evidence="1 3" id="KW-0597">Phosphoprotein</keyword>
<dbReference type="Pfam" id="PF00072">
    <property type="entry name" value="Response_reg"/>
    <property type="match status" value="1"/>
</dbReference>
<organism evidence="6 7">
    <name type="scientific">Nocardioides piscis</name>
    <dbReference type="NCBI Taxonomy" id="2714938"/>
    <lineage>
        <taxon>Bacteria</taxon>
        <taxon>Bacillati</taxon>
        <taxon>Actinomycetota</taxon>
        <taxon>Actinomycetes</taxon>
        <taxon>Propionibacteriales</taxon>
        <taxon>Nocardioidaceae</taxon>
        <taxon>Nocardioides</taxon>
    </lineage>
</organism>
<dbReference type="GO" id="GO:0006355">
    <property type="term" value="P:regulation of DNA-templated transcription"/>
    <property type="evidence" value="ECO:0007669"/>
    <property type="project" value="InterPro"/>
</dbReference>
<dbReference type="PROSITE" id="PS50110">
    <property type="entry name" value="RESPONSE_REGULATORY"/>
    <property type="match status" value="1"/>
</dbReference>
<name>A0A6G7YCP9_9ACTN</name>
<evidence type="ECO:0000259" key="5">
    <source>
        <dbReference type="PROSITE" id="PS50110"/>
    </source>
</evidence>
<dbReference type="PANTHER" id="PTHR43214">
    <property type="entry name" value="TWO-COMPONENT RESPONSE REGULATOR"/>
    <property type="match status" value="1"/>
</dbReference>
<feature type="domain" description="HTH luxR-type" evidence="4">
    <location>
        <begin position="152"/>
        <end position="217"/>
    </location>
</feature>
<dbReference type="CDD" id="cd06170">
    <property type="entry name" value="LuxR_C_like"/>
    <property type="match status" value="1"/>
</dbReference>
<keyword evidence="7" id="KW-1185">Reference proteome</keyword>
<evidence type="ECO:0000256" key="1">
    <source>
        <dbReference type="ARBA" id="ARBA00022553"/>
    </source>
</evidence>
<keyword evidence="2" id="KW-0238">DNA-binding</keyword>
<feature type="modified residue" description="4-aspartylphosphate" evidence="3">
    <location>
        <position position="59"/>
    </location>
</feature>
<dbReference type="CDD" id="cd17535">
    <property type="entry name" value="REC_NarL-like"/>
    <property type="match status" value="1"/>
</dbReference>
<accession>A0A6G7YCP9</accession>
<proteinExistence type="predicted"/>
<protein>
    <submittedName>
        <fullName evidence="6">Response regulator transcription factor</fullName>
    </submittedName>
</protein>
<sequence>MVGLENCVRVVMADDHARMRARIRAALEADGCEVCGEGATADEAIELATQHRPDVALLDIHMPGSGIHAAKVISRDLPQTAVVMLTQSGDDEDLFDSLRAGASGYLLKDADPASLPGALRGVLAGEAAMSPSLVTRVLREFQGPRSRFVLRRSSAATKLSEREFEVMELLGQGKSTEEVARHLFVSPTTVRVHVSAVLRKLRVRDRESAFKLLRGDGD</sequence>
<dbReference type="Proteomes" id="UP000502035">
    <property type="component" value="Chromosome"/>
</dbReference>
<dbReference type="GO" id="GO:0003677">
    <property type="term" value="F:DNA binding"/>
    <property type="evidence" value="ECO:0007669"/>
    <property type="project" value="UniProtKB-KW"/>
</dbReference>
<dbReference type="PROSITE" id="PS00622">
    <property type="entry name" value="HTH_LUXR_1"/>
    <property type="match status" value="1"/>
</dbReference>
<dbReference type="Pfam" id="PF00196">
    <property type="entry name" value="GerE"/>
    <property type="match status" value="1"/>
</dbReference>
<dbReference type="InterPro" id="IPR000792">
    <property type="entry name" value="Tscrpt_reg_LuxR_C"/>
</dbReference>
<gene>
    <name evidence="6" type="ORF">G7071_03155</name>
</gene>
<dbReference type="InterPro" id="IPR016032">
    <property type="entry name" value="Sig_transdc_resp-reg_C-effctor"/>
</dbReference>
<evidence type="ECO:0000256" key="2">
    <source>
        <dbReference type="ARBA" id="ARBA00023125"/>
    </source>
</evidence>
<evidence type="ECO:0000256" key="3">
    <source>
        <dbReference type="PROSITE-ProRule" id="PRU00169"/>
    </source>
</evidence>
<evidence type="ECO:0000313" key="7">
    <source>
        <dbReference type="Proteomes" id="UP000502035"/>
    </source>
</evidence>
<dbReference type="PROSITE" id="PS50043">
    <property type="entry name" value="HTH_LUXR_2"/>
    <property type="match status" value="1"/>
</dbReference>
<dbReference type="GO" id="GO:0000160">
    <property type="term" value="P:phosphorelay signal transduction system"/>
    <property type="evidence" value="ECO:0007669"/>
    <property type="project" value="InterPro"/>
</dbReference>
<dbReference type="SMART" id="SM00448">
    <property type="entry name" value="REC"/>
    <property type="match status" value="1"/>
</dbReference>
<dbReference type="AlphaFoldDB" id="A0A6G7YCP9"/>
<dbReference type="InterPro" id="IPR039420">
    <property type="entry name" value="WalR-like"/>
</dbReference>
<dbReference type="InterPro" id="IPR011006">
    <property type="entry name" value="CheY-like_superfamily"/>
</dbReference>
<dbReference type="InterPro" id="IPR001789">
    <property type="entry name" value="Sig_transdc_resp-reg_receiver"/>
</dbReference>